<gene>
    <name evidence="2" type="ORF">URODEC1_LOCUS83088</name>
</gene>
<dbReference type="PANTHER" id="PTHR34709">
    <property type="entry name" value="OS10G0396666 PROTEIN"/>
    <property type="match status" value="1"/>
</dbReference>
<accession>A0ABC9DA72</accession>
<dbReference type="InterPro" id="IPR036047">
    <property type="entry name" value="F-box-like_dom_sf"/>
</dbReference>
<evidence type="ECO:0000256" key="1">
    <source>
        <dbReference type="SAM" id="MobiDB-lite"/>
    </source>
</evidence>
<protein>
    <recommendedName>
        <fullName evidence="4">F-box domain-containing protein</fullName>
    </recommendedName>
</protein>
<dbReference type="EMBL" id="OZ075142">
    <property type="protein sequence ID" value="CAL5034413.1"/>
    <property type="molecule type" value="Genomic_DNA"/>
</dbReference>
<evidence type="ECO:0000313" key="3">
    <source>
        <dbReference type="Proteomes" id="UP001497457"/>
    </source>
</evidence>
<keyword evidence="3" id="KW-1185">Reference proteome</keyword>
<dbReference type="SUPFAM" id="SSF81383">
    <property type="entry name" value="F-box domain"/>
    <property type="match status" value="1"/>
</dbReference>
<name>A0ABC9DA72_9POAL</name>
<dbReference type="Proteomes" id="UP001497457">
    <property type="component" value="Chromosome 32b"/>
</dbReference>
<dbReference type="InterPro" id="IPR055312">
    <property type="entry name" value="FBL15-like"/>
</dbReference>
<organism evidence="2 3">
    <name type="scientific">Urochloa decumbens</name>
    <dbReference type="NCBI Taxonomy" id="240449"/>
    <lineage>
        <taxon>Eukaryota</taxon>
        <taxon>Viridiplantae</taxon>
        <taxon>Streptophyta</taxon>
        <taxon>Embryophyta</taxon>
        <taxon>Tracheophyta</taxon>
        <taxon>Spermatophyta</taxon>
        <taxon>Magnoliopsida</taxon>
        <taxon>Liliopsida</taxon>
        <taxon>Poales</taxon>
        <taxon>Poaceae</taxon>
        <taxon>PACMAD clade</taxon>
        <taxon>Panicoideae</taxon>
        <taxon>Panicodae</taxon>
        <taxon>Paniceae</taxon>
        <taxon>Melinidinae</taxon>
        <taxon>Urochloa</taxon>
    </lineage>
</organism>
<evidence type="ECO:0008006" key="4">
    <source>
        <dbReference type="Google" id="ProtNLM"/>
    </source>
</evidence>
<dbReference type="AlphaFoldDB" id="A0ABC9DA72"/>
<dbReference type="PANTHER" id="PTHR34709:SF61">
    <property type="entry name" value="OS07G0229100 PROTEIN"/>
    <property type="match status" value="1"/>
</dbReference>
<evidence type="ECO:0000313" key="2">
    <source>
        <dbReference type="EMBL" id="CAL5034413.1"/>
    </source>
</evidence>
<proteinExistence type="predicted"/>
<reference evidence="2" key="1">
    <citation type="submission" date="2024-10" db="EMBL/GenBank/DDBJ databases">
        <authorList>
            <person name="Ryan C."/>
        </authorList>
    </citation>
    <scope>NUCLEOTIDE SEQUENCE [LARGE SCALE GENOMIC DNA]</scope>
</reference>
<feature type="region of interest" description="Disordered" evidence="1">
    <location>
        <begin position="1"/>
        <end position="24"/>
    </location>
</feature>
<sequence>MSGGGEIAAKRGKLSPSGAGAGDEDRLSALPDDVLVLILLGLGSTAGAVRTSVLSRRWRHLWAFLPDLRFYNAPDGHRIRKVLLVPDPPPPLHWISVTAEDSSLDSLGAWFLEAARRLSGYLICDNIVPRMDEEAEEEGQARERGAVQLPCFENAAGIYLKLGFLGLALPFSGTFARLIQLRLHRVRFHDPWLRQLTVVAPALKGLKLFGCFTENQPIADISTPQLVSLEWMDSYDPSSVQLGNLGQLQRLTTDFFLVYWEHGSRENHGILKLLQQFRFIHILNITLAYLQHIDIFPCSMEDITMLPHTTFLIMDIMNNGHGFGPSSFHMLRVCTDIRRLSLNTLRGLESSCQSGCNSEQPTNWKTEELLLNRLEEVKITSLKGADHEVVFLERLFSWATVLKKMKITFDDSVSKRQAREFLQTLASFSRPETVVEFYMYHDGDKKSKYLLTPEDKEL</sequence>